<dbReference type="NCBIfam" id="TIGR01179">
    <property type="entry name" value="galE"/>
    <property type="match status" value="1"/>
</dbReference>
<dbReference type="Gene3D" id="3.40.50.720">
    <property type="entry name" value="NAD(P)-binding Rossmann-like Domain"/>
    <property type="match status" value="1"/>
</dbReference>
<keyword evidence="7 10" id="KW-0520">NAD</keyword>
<dbReference type="PANTHER" id="PTHR43725:SF53">
    <property type="entry name" value="UDP-ARABINOSE 4-EPIMERASE 1"/>
    <property type="match status" value="1"/>
</dbReference>
<dbReference type="InterPro" id="IPR036291">
    <property type="entry name" value="NAD(P)-bd_dom_sf"/>
</dbReference>
<comment type="pathway">
    <text evidence="3 10">Carbohydrate metabolism; galactose metabolism.</text>
</comment>
<evidence type="ECO:0000256" key="1">
    <source>
        <dbReference type="ARBA" id="ARBA00000083"/>
    </source>
</evidence>
<evidence type="ECO:0000256" key="9">
    <source>
        <dbReference type="ARBA" id="ARBA00023277"/>
    </source>
</evidence>
<organism evidence="12 13">
    <name type="scientific">Bradyrhizobium ontarionense</name>
    <dbReference type="NCBI Taxonomy" id="2898149"/>
    <lineage>
        <taxon>Bacteria</taxon>
        <taxon>Pseudomonadati</taxon>
        <taxon>Pseudomonadota</taxon>
        <taxon>Alphaproteobacteria</taxon>
        <taxon>Hyphomicrobiales</taxon>
        <taxon>Nitrobacteraceae</taxon>
        <taxon>Bradyrhizobium</taxon>
    </lineage>
</organism>
<dbReference type="RefSeq" id="WP_231319460.1">
    <property type="nucleotide sequence ID" value="NZ_CP088156.1"/>
</dbReference>
<comment type="cofactor">
    <cofactor evidence="2 10">
        <name>NAD(+)</name>
        <dbReference type="ChEBI" id="CHEBI:57540"/>
    </cofactor>
</comment>
<keyword evidence="8 10" id="KW-0413">Isomerase</keyword>
<evidence type="ECO:0000313" key="13">
    <source>
        <dbReference type="Proteomes" id="UP001431010"/>
    </source>
</evidence>
<sequence length="337" mass="35703">MGTKGAILVAGGAGYIGAHCSKAVAEAGFTPICYDNLTTGHRGFVQWGPLVVGDIADSIKVADTIRQYDVQAVMHFAASSAVGESVADPQKYYLNNVAGSLGLLQGMREAGCGRLVFSSTGAVYGNAGRDPIPESAAGPTVNPYGRSKYMIEQILSDYRAAYGFSATALRYFNACGADASGLIGELRDPETHLIPRALMAILGHVPDFAIFGTDYETPDGTAVRDYIHVDDLAGAHIAAIARLLEGHPGGAYNLGTGSGYSVREIVDAIRNETGEQVPLIYRERRPGDPPVLVADPRRAAQELGFEAGRSDLGSIIRSAWAWHQKAHPRIARQTGVS</sequence>
<dbReference type="Pfam" id="PF01370">
    <property type="entry name" value="Epimerase"/>
    <property type="match status" value="1"/>
</dbReference>
<protein>
    <recommendedName>
        <fullName evidence="6 10">UDP-glucose 4-epimerase</fullName>
        <ecNumber evidence="5 10">5.1.3.2</ecNumber>
    </recommendedName>
</protein>
<comment type="similarity">
    <text evidence="4 10">Belongs to the NAD(P)-dependent epimerase/dehydratase family.</text>
</comment>
<name>A0ABY3R7X9_9BRAD</name>
<comment type="subunit">
    <text evidence="10">Homodimer.</text>
</comment>
<evidence type="ECO:0000256" key="3">
    <source>
        <dbReference type="ARBA" id="ARBA00004947"/>
    </source>
</evidence>
<dbReference type="EC" id="5.1.3.2" evidence="5 10"/>
<dbReference type="GO" id="GO:0003978">
    <property type="term" value="F:UDP-glucose 4-epimerase activity"/>
    <property type="evidence" value="ECO:0007669"/>
    <property type="project" value="UniProtKB-EC"/>
</dbReference>
<keyword evidence="9 10" id="KW-0119">Carbohydrate metabolism</keyword>
<evidence type="ECO:0000256" key="7">
    <source>
        <dbReference type="ARBA" id="ARBA00023027"/>
    </source>
</evidence>
<comment type="catalytic activity">
    <reaction evidence="1 10">
        <text>UDP-alpha-D-glucose = UDP-alpha-D-galactose</text>
        <dbReference type="Rhea" id="RHEA:22168"/>
        <dbReference type="ChEBI" id="CHEBI:58885"/>
        <dbReference type="ChEBI" id="CHEBI:66914"/>
        <dbReference type="EC" id="5.1.3.2"/>
    </reaction>
</comment>
<proteinExistence type="inferred from homology"/>
<gene>
    <name evidence="12" type="primary">galE</name>
    <name evidence="12" type="ORF">LQG66_30115</name>
</gene>
<dbReference type="SUPFAM" id="SSF51735">
    <property type="entry name" value="NAD(P)-binding Rossmann-fold domains"/>
    <property type="match status" value="1"/>
</dbReference>
<dbReference type="EMBL" id="CP088156">
    <property type="protein sequence ID" value="UFZ03440.1"/>
    <property type="molecule type" value="Genomic_DNA"/>
</dbReference>
<evidence type="ECO:0000256" key="2">
    <source>
        <dbReference type="ARBA" id="ARBA00001911"/>
    </source>
</evidence>
<dbReference type="InterPro" id="IPR005886">
    <property type="entry name" value="UDP_G4E"/>
</dbReference>
<dbReference type="InterPro" id="IPR001509">
    <property type="entry name" value="Epimerase_deHydtase"/>
</dbReference>
<evidence type="ECO:0000256" key="5">
    <source>
        <dbReference type="ARBA" id="ARBA00013189"/>
    </source>
</evidence>
<evidence type="ECO:0000256" key="8">
    <source>
        <dbReference type="ARBA" id="ARBA00023235"/>
    </source>
</evidence>
<dbReference type="Proteomes" id="UP001431010">
    <property type="component" value="Chromosome"/>
</dbReference>
<evidence type="ECO:0000313" key="12">
    <source>
        <dbReference type="EMBL" id="UFZ03440.1"/>
    </source>
</evidence>
<accession>A0ABY3R7X9</accession>
<dbReference type="PANTHER" id="PTHR43725">
    <property type="entry name" value="UDP-GLUCOSE 4-EPIMERASE"/>
    <property type="match status" value="1"/>
</dbReference>
<dbReference type="CDD" id="cd05247">
    <property type="entry name" value="UDP_G4E_1_SDR_e"/>
    <property type="match status" value="1"/>
</dbReference>
<reference evidence="12" key="1">
    <citation type="journal article" date="2024" name="Antonie Van Leeuwenhoek">
        <title>Bradyrhizobium ontarionense sp. nov., a novel bacterial symbiont isolated from Aeschynomene indica (Indian jointvetch), harbours photosynthesis, nitrogen fixation and nitrous oxide (N2O) reductase genes.</title>
        <authorList>
            <person name="Bromfield E.S.P."/>
            <person name="Cloutier S."/>
        </authorList>
    </citation>
    <scope>NUCLEOTIDE SEQUENCE</scope>
    <source>
        <strain evidence="12">A19</strain>
    </source>
</reference>
<feature type="domain" description="NAD-dependent epimerase/dehydratase" evidence="11">
    <location>
        <begin position="7"/>
        <end position="255"/>
    </location>
</feature>
<evidence type="ECO:0000256" key="6">
    <source>
        <dbReference type="ARBA" id="ARBA00018569"/>
    </source>
</evidence>
<evidence type="ECO:0000256" key="10">
    <source>
        <dbReference type="RuleBase" id="RU366046"/>
    </source>
</evidence>
<dbReference type="Gene3D" id="3.90.25.10">
    <property type="entry name" value="UDP-galactose 4-epimerase, domain 1"/>
    <property type="match status" value="1"/>
</dbReference>
<evidence type="ECO:0000256" key="4">
    <source>
        <dbReference type="ARBA" id="ARBA00007637"/>
    </source>
</evidence>
<evidence type="ECO:0000259" key="11">
    <source>
        <dbReference type="Pfam" id="PF01370"/>
    </source>
</evidence>
<keyword evidence="13" id="KW-1185">Reference proteome</keyword>